<reference evidence="4 5" key="1">
    <citation type="submission" date="2020-02" db="EMBL/GenBank/DDBJ databases">
        <title>Comparative genomics of sulfur disproportionating microorganisms.</title>
        <authorList>
            <person name="Ward L.M."/>
            <person name="Bertran E."/>
            <person name="Johnston D.T."/>
        </authorList>
    </citation>
    <scope>NUCLEOTIDE SEQUENCE [LARGE SCALE GENOMIC DNA]</scope>
    <source>
        <strain evidence="4 5">DSM 3696</strain>
    </source>
</reference>
<feature type="transmembrane region" description="Helical" evidence="3">
    <location>
        <begin position="169"/>
        <end position="190"/>
    </location>
</feature>
<comment type="caution">
    <text evidence="4">The sequence shown here is derived from an EMBL/GenBank/DDBJ whole genome shotgun (WGS) entry which is preliminary data.</text>
</comment>
<feature type="transmembrane region" description="Helical" evidence="3">
    <location>
        <begin position="98"/>
        <end position="129"/>
    </location>
</feature>
<name>A0A7K3NP31_9BACT</name>
<dbReference type="PRINTS" id="PR00164">
    <property type="entry name" value="ABC2TRNSPORT"/>
</dbReference>
<proteinExistence type="inferred from homology"/>
<gene>
    <name evidence="4" type="ORF">G3N56_14545</name>
</gene>
<accession>A0A7K3NP31</accession>
<dbReference type="RefSeq" id="WP_163303032.1">
    <property type="nucleotide sequence ID" value="NZ_JAAGRQ010000070.1"/>
</dbReference>
<evidence type="ECO:0000313" key="5">
    <source>
        <dbReference type="Proteomes" id="UP000469724"/>
    </source>
</evidence>
<comment type="similarity">
    <text evidence="1">Belongs to the ABC-2 integral membrane protein family.</text>
</comment>
<evidence type="ECO:0000256" key="3">
    <source>
        <dbReference type="SAM" id="Phobius"/>
    </source>
</evidence>
<feature type="transmembrane region" description="Helical" evidence="3">
    <location>
        <begin position="224"/>
        <end position="243"/>
    </location>
</feature>
<evidence type="ECO:0000256" key="2">
    <source>
        <dbReference type="ARBA" id="ARBA00022448"/>
    </source>
</evidence>
<organism evidence="4 5">
    <name type="scientific">Desulfolutivibrio sulfodismutans</name>
    <dbReference type="NCBI Taxonomy" id="63561"/>
    <lineage>
        <taxon>Bacteria</taxon>
        <taxon>Pseudomonadati</taxon>
        <taxon>Thermodesulfobacteriota</taxon>
        <taxon>Desulfovibrionia</taxon>
        <taxon>Desulfovibrionales</taxon>
        <taxon>Desulfovibrionaceae</taxon>
        <taxon>Desulfolutivibrio</taxon>
    </lineage>
</organism>
<dbReference type="Proteomes" id="UP000469724">
    <property type="component" value="Unassembled WGS sequence"/>
</dbReference>
<sequence length="253" mass="28441">MSFRIQKRIISALLRREFIALTNKSLFGLMVLVLEPLIFVGAMSIVILARVSSLPDVPVMAFVISGYIIMWGVRFHIQRAIGILNTNISFLYHKNVKILDIFIARGLMQCMATTFCFILLVVLIAVGAIKFPDNAALVIYSWFFVQWYGLSMSILTGSISGYHPLGMRICLIIAVCHVFMTGAFFMVSWVPAPYRDIVMVFPMVHATEMMRDGLFGNTATTYYSINYLISSNIVCSYIALAACRRLVQHGPQL</sequence>
<dbReference type="AlphaFoldDB" id="A0A7K3NP31"/>
<dbReference type="GO" id="GO:0043190">
    <property type="term" value="C:ATP-binding cassette (ABC) transporter complex"/>
    <property type="evidence" value="ECO:0007669"/>
    <property type="project" value="InterPro"/>
</dbReference>
<keyword evidence="3" id="KW-1133">Transmembrane helix</keyword>
<dbReference type="EMBL" id="JAAGRQ010000070">
    <property type="protein sequence ID" value="NDY57952.1"/>
    <property type="molecule type" value="Genomic_DNA"/>
</dbReference>
<evidence type="ECO:0000256" key="1">
    <source>
        <dbReference type="ARBA" id="ARBA00007783"/>
    </source>
</evidence>
<keyword evidence="3" id="KW-0472">Membrane</keyword>
<dbReference type="GO" id="GO:0140359">
    <property type="term" value="F:ABC-type transporter activity"/>
    <property type="evidence" value="ECO:0007669"/>
    <property type="project" value="InterPro"/>
</dbReference>
<protein>
    <submittedName>
        <fullName evidence="4">ABC transporter permease</fullName>
    </submittedName>
</protein>
<dbReference type="GO" id="GO:0015920">
    <property type="term" value="P:lipopolysaccharide transport"/>
    <property type="evidence" value="ECO:0007669"/>
    <property type="project" value="TreeGrafter"/>
</dbReference>
<keyword evidence="2" id="KW-0813">Transport</keyword>
<feature type="transmembrane region" description="Helical" evidence="3">
    <location>
        <begin position="135"/>
        <end position="157"/>
    </location>
</feature>
<dbReference type="PANTHER" id="PTHR30413:SF10">
    <property type="entry name" value="CAPSULE POLYSACCHARIDE EXPORT INNER-MEMBRANE PROTEIN CTRC"/>
    <property type="match status" value="1"/>
</dbReference>
<feature type="transmembrane region" description="Helical" evidence="3">
    <location>
        <begin position="26"/>
        <end position="51"/>
    </location>
</feature>
<keyword evidence="3" id="KW-0812">Transmembrane</keyword>
<evidence type="ECO:0000313" key="4">
    <source>
        <dbReference type="EMBL" id="NDY57952.1"/>
    </source>
</evidence>
<dbReference type="PANTHER" id="PTHR30413">
    <property type="entry name" value="INNER MEMBRANE TRANSPORT PERMEASE"/>
    <property type="match status" value="1"/>
</dbReference>
<dbReference type="InterPro" id="IPR000412">
    <property type="entry name" value="ABC_2_transport"/>
</dbReference>
<feature type="transmembrane region" description="Helical" evidence="3">
    <location>
        <begin position="57"/>
        <end position="77"/>
    </location>
</feature>
<keyword evidence="5" id="KW-1185">Reference proteome</keyword>